<sequence length="165" mass="18123">MRILIAATALAVCLPAAHASALQSGDAAAPETQDPRTAVVLDMVDAWNTRDWERVVNLFAEDGSLHSMMVDPIVGREAIGARIGHMADGIEEITLNVRHIGVIDDVVFIERVDEFVYHGHPGSVPVVGVIEVNEEGLIDEWREYYDRAELLEAMGVETDFDSEAR</sequence>
<dbReference type="InterPro" id="IPR037401">
    <property type="entry name" value="SnoaL-like"/>
</dbReference>
<reference evidence="3 4" key="1">
    <citation type="journal article" date="2013" name="Int. J. Syst. Evol. Microbiol.">
        <title>Marinicauda pacifica gen. nov., sp. nov., a prosthecate alphaproteobacterium of the family Hyphomonadaceae isolated from deep seawater.</title>
        <authorList>
            <person name="Zhang X.Y."/>
            <person name="Li G.W."/>
            <person name="Wang C.S."/>
            <person name="Zhang Y.J."/>
            <person name="Xu X.W."/>
            <person name="Li H."/>
            <person name="Liu A."/>
            <person name="Liu C."/>
            <person name="Xie B.B."/>
            <person name="Qin Q.L."/>
            <person name="Xu Z."/>
            <person name="Chen X.L."/>
            <person name="Zhou B.C."/>
            <person name="Zhang Y.Z."/>
        </authorList>
    </citation>
    <scope>NUCLEOTIDE SEQUENCE [LARGE SCALE GENOMIC DNA]</scope>
    <source>
        <strain evidence="3 4">P-1 km-3</strain>
    </source>
</reference>
<feature type="signal peptide" evidence="1">
    <location>
        <begin position="1"/>
        <end position="19"/>
    </location>
</feature>
<dbReference type="RefSeq" id="WP_135944587.1">
    <property type="nucleotide sequence ID" value="NZ_BMEI01000002.1"/>
</dbReference>
<keyword evidence="4" id="KW-1185">Reference proteome</keyword>
<proteinExistence type="predicted"/>
<name>A0A4S2HAK9_9PROT</name>
<keyword evidence="1" id="KW-0732">Signal</keyword>
<dbReference type="AlphaFoldDB" id="A0A4S2HAK9"/>
<dbReference type="SUPFAM" id="SSF54427">
    <property type="entry name" value="NTF2-like"/>
    <property type="match status" value="1"/>
</dbReference>
<feature type="domain" description="SnoaL-like" evidence="2">
    <location>
        <begin position="41"/>
        <end position="141"/>
    </location>
</feature>
<dbReference type="InterPro" id="IPR011944">
    <property type="entry name" value="Steroid_delta5-4_isomerase"/>
</dbReference>
<dbReference type="InterPro" id="IPR032710">
    <property type="entry name" value="NTF2-like_dom_sf"/>
</dbReference>
<comment type="caution">
    <text evidence="3">The sequence shown here is derived from an EMBL/GenBank/DDBJ whole genome shotgun (WGS) entry which is preliminary data.</text>
</comment>
<organism evidence="3 4">
    <name type="scientific">Marinicauda pacifica</name>
    <dbReference type="NCBI Taxonomy" id="1133559"/>
    <lineage>
        <taxon>Bacteria</taxon>
        <taxon>Pseudomonadati</taxon>
        <taxon>Pseudomonadota</taxon>
        <taxon>Alphaproteobacteria</taxon>
        <taxon>Maricaulales</taxon>
        <taxon>Maricaulaceae</taxon>
        <taxon>Marinicauda</taxon>
    </lineage>
</organism>
<dbReference type="Proteomes" id="UP000305451">
    <property type="component" value="Unassembled WGS sequence"/>
</dbReference>
<protein>
    <submittedName>
        <fullName evidence="3">Nuclear transport factor 2 family protein</fullName>
    </submittedName>
</protein>
<evidence type="ECO:0000313" key="4">
    <source>
        <dbReference type="Proteomes" id="UP000305451"/>
    </source>
</evidence>
<evidence type="ECO:0000256" key="1">
    <source>
        <dbReference type="SAM" id="SignalP"/>
    </source>
</evidence>
<evidence type="ECO:0000313" key="3">
    <source>
        <dbReference type="EMBL" id="TGY92954.1"/>
    </source>
</evidence>
<dbReference type="Pfam" id="PF12680">
    <property type="entry name" value="SnoaL_2"/>
    <property type="match status" value="1"/>
</dbReference>
<dbReference type="EMBL" id="SRXV01000002">
    <property type="protein sequence ID" value="TGY92954.1"/>
    <property type="molecule type" value="Genomic_DNA"/>
</dbReference>
<feature type="chain" id="PRO_5020689354" evidence="1">
    <location>
        <begin position="20"/>
        <end position="165"/>
    </location>
</feature>
<gene>
    <name evidence="3" type="ORF">E5162_07760</name>
</gene>
<dbReference type="NCBIfam" id="TIGR02246">
    <property type="entry name" value="SgcJ/EcaC family oxidoreductase"/>
    <property type="match status" value="1"/>
</dbReference>
<evidence type="ECO:0000259" key="2">
    <source>
        <dbReference type="Pfam" id="PF12680"/>
    </source>
</evidence>
<dbReference type="OrthoDB" id="9781757at2"/>
<accession>A0A4S2HAK9</accession>
<dbReference type="Gene3D" id="3.10.450.50">
    <property type="match status" value="1"/>
</dbReference>